<gene>
    <name evidence="1" type="ORF">UFOVP237_48</name>
</gene>
<evidence type="ECO:0000313" key="1">
    <source>
        <dbReference type="EMBL" id="CAB5219989.1"/>
    </source>
</evidence>
<dbReference type="EMBL" id="LR798277">
    <property type="protein sequence ID" value="CAB5219989.1"/>
    <property type="molecule type" value="Genomic_DNA"/>
</dbReference>
<proteinExistence type="predicted"/>
<name>A0A6J7WPS6_9CAUD</name>
<reference evidence="1" key="1">
    <citation type="submission" date="2020-05" db="EMBL/GenBank/DDBJ databases">
        <authorList>
            <person name="Chiriac C."/>
            <person name="Salcher M."/>
            <person name="Ghai R."/>
            <person name="Kavagutti S V."/>
        </authorList>
    </citation>
    <scope>NUCLEOTIDE SEQUENCE</scope>
</reference>
<protein>
    <submittedName>
        <fullName evidence="1">Uncharacterized protein</fullName>
    </submittedName>
</protein>
<sequence>MGMYFKQGRIMEDLSTHPDTAEAEGNYAYRAGYRADDNPYPEGEMRERFNKGFWDARNNEMAQSRRYVDQISSLKKKLETAATTIDYLRSRLSNYEDPDIGTYDHKDRMIREMERNGQ</sequence>
<accession>A0A6J7WPS6</accession>
<organism evidence="1">
    <name type="scientific">uncultured Caudovirales phage</name>
    <dbReference type="NCBI Taxonomy" id="2100421"/>
    <lineage>
        <taxon>Viruses</taxon>
        <taxon>Duplodnaviria</taxon>
        <taxon>Heunggongvirae</taxon>
        <taxon>Uroviricota</taxon>
        <taxon>Caudoviricetes</taxon>
        <taxon>Peduoviridae</taxon>
        <taxon>Maltschvirus</taxon>
        <taxon>Maltschvirus maltsch</taxon>
    </lineage>
</organism>